<accession>A0A1X7TM15</accession>
<evidence type="ECO:0000313" key="2">
    <source>
        <dbReference type="EnsemblMetazoa" id="Aqu2.1.15979_001"/>
    </source>
</evidence>
<sequence length="133" mass="14569">MTGSDKKRKKVFNDVVKMKKSKKIKDAGGHSEVVVPEVLKTDKKKKKASKKEEKAAPQPTSTKSGSKKVTKPKEEISSRISEVGEIDISKMVAPPFKAVPTKAVKEQAVKGKKFKKPKKSAKEVNCSTAFKEG</sequence>
<organism evidence="2">
    <name type="scientific">Amphimedon queenslandica</name>
    <name type="common">Sponge</name>
    <dbReference type="NCBI Taxonomy" id="400682"/>
    <lineage>
        <taxon>Eukaryota</taxon>
        <taxon>Metazoa</taxon>
        <taxon>Porifera</taxon>
        <taxon>Demospongiae</taxon>
        <taxon>Heteroscleromorpha</taxon>
        <taxon>Haplosclerida</taxon>
        <taxon>Niphatidae</taxon>
        <taxon>Amphimedon</taxon>
    </lineage>
</organism>
<feature type="region of interest" description="Disordered" evidence="1">
    <location>
        <begin position="1"/>
        <end position="78"/>
    </location>
</feature>
<reference evidence="2" key="1">
    <citation type="submission" date="2017-05" db="UniProtKB">
        <authorList>
            <consortium name="EnsemblMetazoa"/>
        </authorList>
    </citation>
    <scope>IDENTIFICATION</scope>
</reference>
<feature type="compositionally biased region" description="Basic residues" evidence="1">
    <location>
        <begin position="1"/>
        <end position="10"/>
    </location>
</feature>
<protein>
    <submittedName>
        <fullName evidence="2">Uncharacterized protein</fullName>
    </submittedName>
</protein>
<proteinExistence type="predicted"/>
<evidence type="ECO:0000256" key="1">
    <source>
        <dbReference type="SAM" id="MobiDB-lite"/>
    </source>
</evidence>
<dbReference type="AlphaFoldDB" id="A0A1X7TM15"/>
<dbReference type="InParanoid" id="A0A1X7TM15"/>
<dbReference type="EnsemblMetazoa" id="Aqu2.1.15979_001">
    <property type="protein sequence ID" value="Aqu2.1.15979_001"/>
    <property type="gene ID" value="Aqu2.1.15979"/>
</dbReference>
<name>A0A1X7TM15_AMPQE</name>